<comment type="caution">
    <text evidence="8">The sequence shown here is derived from an EMBL/GenBank/DDBJ whole genome shotgun (WGS) entry which is preliminary data.</text>
</comment>
<evidence type="ECO:0000259" key="7">
    <source>
        <dbReference type="Pfam" id="PF05425"/>
    </source>
</evidence>
<keyword evidence="6" id="KW-0186">Copper</keyword>
<evidence type="ECO:0000256" key="1">
    <source>
        <dbReference type="ARBA" id="ARBA00004651"/>
    </source>
</evidence>
<reference evidence="8" key="1">
    <citation type="journal article" date="2014" name="Int. J. Syst. Evol. Microbiol.">
        <title>Complete genome sequence of Corynebacterium casei LMG S-19264T (=DSM 44701T), isolated from a smear-ripened cheese.</title>
        <authorList>
            <consortium name="US DOE Joint Genome Institute (JGI-PGF)"/>
            <person name="Walter F."/>
            <person name="Albersmeier A."/>
            <person name="Kalinowski J."/>
            <person name="Ruckert C."/>
        </authorList>
    </citation>
    <scope>NUCLEOTIDE SEQUENCE</scope>
    <source>
        <strain evidence="8">CGMCC 1.15425</strain>
    </source>
</reference>
<evidence type="ECO:0000313" key="9">
    <source>
        <dbReference type="Proteomes" id="UP000627715"/>
    </source>
</evidence>
<evidence type="ECO:0000256" key="3">
    <source>
        <dbReference type="ARBA" id="ARBA00022692"/>
    </source>
</evidence>
<feature type="transmembrane region" description="Helical" evidence="6">
    <location>
        <begin position="95"/>
        <end position="114"/>
    </location>
</feature>
<name>A0A916QL59_9GAMM</name>
<gene>
    <name evidence="8" type="ORF">GCM10011403_26500</name>
</gene>
<dbReference type="EMBL" id="BMIY01000012">
    <property type="protein sequence ID" value="GFZ81754.1"/>
    <property type="molecule type" value="Genomic_DNA"/>
</dbReference>
<dbReference type="PANTHER" id="PTHR34820:SF4">
    <property type="entry name" value="INNER MEMBRANE PROTEIN YEBZ"/>
    <property type="match status" value="1"/>
</dbReference>
<keyword evidence="9" id="KW-1185">Reference proteome</keyword>
<feature type="transmembrane region" description="Helical" evidence="6">
    <location>
        <begin position="191"/>
        <end position="211"/>
    </location>
</feature>
<sequence>MAVNWLLAAALGKWLFYLSLVILPGWLFLRFISRDNDQTWLARAGLLFLVIALTALLASSLLLIQVGEINQRGVMGMFDPVMRDILLTTPNGTSLYWRLAGLLFWSLAIAGLWLPRLLLPLAVLGTVCLAVSFAVTGHVATLAGISQLFIVLHIVAVTAWAGSVLLLCFLLRPVPADELATEQWHDLFRQYGRLAVPVLAVMLISGGYLYIQLLGWSVIPDHAYHWLMLGKLVLVAMMLAVAARHKFRLVPDIQLALMSPGVDEPGVSLRQTALSRMRASLFVEGMLAVGILALVAIMTTFVGPQSLLHQMN</sequence>
<dbReference type="Proteomes" id="UP000627715">
    <property type="component" value="Unassembled WGS sequence"/>
</dbReference>
<feature type="transmembrane region" description="Helical" evidence="6">
    <location>
        <begin position="223"/>
        <end position="243"/>
    </location>
</feature>
<dbReference type="AlphaFoldDB" id="A0A916QL59"/>
<dbReference type="PANTHER" id="PTHR34820">
    <property type="entry name" value="INNER MEMBRANE PROTEIN YEBZ"/>
    <property type="match status" value="1"/>
</dbReference>
<keyword evidence="5 6" id="KW-0472">Membrane</keyword>
<evidence type="ECO:0000313" key="8">
    <source>
        <dbReference type="EMBL" id="GFZ81754.1"/>
    </source>
</evidence>
<feature type="transmembrane region" description="Helical" evidence="6">
    <location>
        <begin position="44"/>
        <end position="67"/>
    </location>
</feature>
<evidence type="ECO:0000256" key="4">
    <source>
        <dbReference type="ARBA" id="ARBA00022989"/>
    </source>
</evidence>
<feature type="transmembrane region" description="Helical" evidence="6">
    <location>
        <begin position="121"/>
        <end position="143"/>
    </location>
</feature>
<dbReference type="OrthoDB" id="5780104at2"/>
<evidence type="ECO:0000256" key="2">
    <source>
        <dbReference type="ARBA" id="ARBA00022475"/>
    </source>
</evidence>
<keyword evidence="3 6" id="KW-0812">Transmembrane</keyword>
<feature type="transmembrane region" description="Helical" evidence="6">
    <location>
        <begin position="279"/>
        <end position="302"/>
    </location>
</feature>
<feature type="domain" description="Copper resistance protein D" evidence="7">
    <location>
        <begin position="187"/>
        <end position="297"/>
    </location>
</feature>
<keyword evidence="2 6" id="KW-1003">Cell membrane</keyword>
<protein>
    <recommendedName>
        <fullName evidence="6">Copper resistance protein D</fullName>
    </recommendedName>
</protein>
<keyword evidence="6" id="KW-0997">Cell inner membrane</keyword>
<dbReference type="InterPro" id="IPR032694">
    <property type="entry name" value="CopC/D"/>
</dbReference>
<comment type="function">
    <text evidence="6">Involved in copper resistance.</text>
</comment>
<accession>A0A916QL59</accession>
<dbReference type="RefSeq" id="WP_068810258.1">
    <property type="nucleotide sequence ID" value="NZ_BMIY01000012.1"/>
</dbReference>
<feature type="transmembrane region" description="Helical" evidence="6">
    <location>
        <begin position="14"/>
        <end position="32"/>
    </location>
</feature>
<keyword evidence="4 6" id="KW-1133">Transmembrane helix</keyword>
<evidence type="ECO:0000256" key="5">
    <source>
        <dbReference type="ARBA" id="ARBA00023136"/>
    </source>
</evidence>
<comment type="similarity">
    <text evidence="6">Belongs to the CopD family.</text>
</comment>
<dbReference type="GO" id="GO:0006825">
    <property type="term" value="P:copper ion transport"/>
    <property type="evidence" value="ECO:0007669"/>
    <property type="project" value="InterPro"/>
</dbReference>
<reference evidence="8" key="2">
    <citation type="submission" date="2020-09" db="EMBL/GenBank/DDBJ databases">
        <authorList>
            <person name="Sun Q."/>
            <person name="Zhou Y."/>
        </authorList>
    </citation>
    <scope>NUCLEOTIDE SEQUENCE</scope>
    <source>
        <strain evidence="8">CGMCC 1.15425</strain>
    </source>
</reference>
<dbReference type="GO" id="GO:0005886">
    <property type="term" value="C:plasma membrane"/>
    <property type="evidence" value="ECO:0007669"/>
    <property type="project" value="UniProtKB-SubCell"/>
</dbReference>
<evidence type="ECO:0000256" key="6">
    <source>
        <dbReference type="RuleBase" id="RU369037"/>
    </source>
</evidence>
<dbReference type="InterPro" id="IPR008457">
    <property type="entry name" value="Cu-R_CopD_dom"/>
</dbReference>
<proteinExistence type="inferred from homology"/>
<dbReference type="GO" id="GO:0046688">
    <property type="term" value="P:response to copper ion"/>
    <property type="evidence" value="ECO:0007669"/>
    <property type="project" value="UniProtKB-UniRule"/>
</dbReference>
<dbReference type="Pfam" id="PF05425">
    <property type="entry name" value="CopD"/>
    <property type="match status" value="1"/>
</dbReference>
<organism evidence="8 9">
    <name type="scientific">Pseudohongiella nitratireducens</name>
    <dbReference type="NCBI Taxonomy" id="1768907"/>
    <lineage>
        <taxon>Bacteria</taxon>
        <taxon>Pseudomonadati</taxon>
        <taxon>Pseudomonadota</taxon>
        <taxon>Gammaproteobacteria</taxon>
        <taxon>Pseudomonadales</taxon>
        <taxon>Pseudohongiellaceae</taxon>
        <taxon>Pseudohongiella</taxon>
    </lineage>
</organism>
<feature type="transmembrane region" description="Helical" evidence="6">
    <location>
        <begin position="149"/>
        <end position="171"/>
    </location>
</feature>
<comment type="subcellular location">
    <subcellularLocation>
        <location evidence="6">Cell inner membrane</location>
        <topology evidence="6">Multi-pass membrane protein</topology>
    </subcellularLocation>
    <subcellularLocation>
        <location evidence="1">Cell membrane</location>
        <topology evidence="1">Multi-pass membrane protein</topology>
    </subcellularLocation>
</comment>